<dbReference type="SUPFAM" id="SSF48179">
    <property type="entry name" value="6-phosphogluconate dehydrogenase C-terminal domain-like"/>
    <property type="match status" value="1"/>
</dbReference>
<reference evidence="2 3" key="1">
    <citation type="journal article" date="2011" name="Genome Biol.">
        <title>Comparative genome sequence analysis underscores mycoparasitism as the ancestral life style of Trichoderma.</title>
        <authorList>
            <person name="Kubicek C.P."/>
            <person name="Herrera-Estrella A."/>
            <person name="Seidl-Seiboth V."/>
            <person name="Martinez D.A."/>
            <person name="Druzhinina I.S."/>
            <person name="Thon M."/>
            <person name="Zeilinger S."/>
            <person name="Casas-Flores S."/>
            <person name="Horwitz B.A."/>
            <person name="Mukherjee P.K."/>
            <person name="Mukherjee M."/>
            <person name="Kredics L."/>
            <person name="Alcaraz L.D."/>
            <person name="Aerts A."/>
            <person name="Antal Z."/>
            <person name="Atanasova L."/>
            <person name="Cervantes-Badillo M.G."/>
            <person name="Challacombe J."/>
            <person name="Chertkov O."/>
            <person name="McCluskey K."/>
            <person name="Coulpier F."/>
            <person name="Deshpande N."/>
            <person name="von Doehren H."/>
            <person name="Ebbole D.J."/>
            <person name="Esquivel-Naranjo E.U."/>
            <person name="Fekete E."/>
            <person name="Flipphi M."/>
            <person name="Glaser F."/>
            <person name="Gomez-Rodriguez E.Y."/>
            <person name="Gruber S."/>
            <person name="Han C."/>
            <person name="Henrissat B."/>
            <person name="Hermosa R."/>
            <person name="Hernandez-Onate M."/>
            <person name="Karaffa L."/>
            <person name="Kosti I."/>
            <person name="Le Crom S."/>
            <person name="Lindquist E."/>
            <person name="Lucas S."/>
            <person name="Luebeck M."/>
            <person name="Luebeck P.S."/>
            <person name="Margeot A."/>
            <person name="Metz B."/>
            <person name="Misra M."/>
            <person name="Nevalainen H."/>
            <person name="Omann M."/>
            <person name="Packer N."/>
            <person name="Perrone G."/>
            <person name="Uresti-Rivera E.E."/>
            <person name="Salamov A."/>
            <person name="Schmoll M."/>
            <person name="Seiboth B."/>
            <person name="Shapiro H."/>
            <person name="Sukno S."/>
            <person name="Tamayo-Ramos J.A."/>
            <person name="Tisch D."/>
            <person name="Wiest A."/>
            <person name="Wilkinson H.H."/>
            <person name="Zhang M."/>
            <person name="Coutinho P.M."/>
            <person name="Kenerley C.M."/>
            <person name="Monte E."/>
            <person name="Baker S.E."/>
            <person name="Grigoriev I.V."/>
        </authorList>
    </citation>
    <scope>NUCLEOTIDE SEQUENCE [LARGE SCALE GENOMIC DNA]</scope>
    <source>
        <strain evidence="3">ATCC 20476 / IMI 206040</strain>
    </source>
</reference>
<dbReference type="Pfam" id="PF08546">
    <property type="entry name" value="ApbA_C"/>
    <property type="match status" value="1"/>
</dbReference>
<proteinExistence type="predicted"/>
<sequence length="83" mass="9209">MLYKIGEIVKENSSSMFQDVQAGKKTEVRDFNGWLVETASFLSQEDSSQRGVLDVSCHQAMVDLVESGAIMNEEELAKHVLSS</sequence>
<evidence type="ECO:0000259" key="1">
    <source>
        <dbReference type="Pfam" id="PF08546"/>
    </source>
</evidence>
<organism evidence="2 3">
    <name type="scientific">Hypocrea atroviridis (strain ATCC 20476 / IMI 206040)</name>
    <name type="common">Trichoderma atroviride</name>
    <dbReference type="NCBI Taxonomy" id="452589"/>
    <lineage>
        <taxon>Eukaryota</taxon>
        <taxon>Fungi</taxon>
        <taxon>Dikarya</taxon>
        <taxon>Ascomycota</taxon>
        <taxon>Pezizomycotina</taxon>
        <taxon>Sordariomycetes</taxon>
        <taxon>Hypocreomycetidae</taxon>
        <taxon>Hypocreales</taxon>
        <taxon>Hypocreaceae</taxon>
        <taxon>Trichoderma</taxon>
    </lineage>
</organism>
<dbReference type="HOGENOM" id="CLU_193951_0_0_1"/>
<keyword evidence="3" id="KW-1185">Reference proteome</keyword>
<gene>
    <name evidence="2" type="ORF">TRIATDRAFT_298036</name>
</gene>
<evidence type="ECO:0000313" key="2">
    <source>
        <dbReference type="EMBL" id="EHK48598.1"/>
    </source>
</evidence>
<name>G9NL30_HYPAI</name>
<dbReference type="STRING" id="452589.G9NL30"/>
<accession>G9NL30</accession>
<dbReference type="EMBL" id="ABDG02000018">
    <property type="protein sequence ID" value="EHK48598.1"/>
    <property type="molecule type" value="Genomic_DNA"/>
</dbReference>
<comment type="caution">
    <text evidence="2">The sequence shown here is derived from an EMBL/GenBank/DDBJ whole genome shotgun (WGS) entry which is preliminary data.</text>
</comment>
<dbReference type="InterPro" id="IPR013752">
    <property type="entry name" value="KPA_reductase"/>
</dbReference>
<feature type="domain" description="Ketopantoate reductase C-terminal" evidence="1">
    <location>
        <begin position="4"/>
        <end position="40"/>
    </location>
</feature>
<protein>
    <recommendedName>
        <fullName evidence="1">Ketopantoate reductase C-terminal domain-containing protein</fullName>
    </recommendedName>
</protein>
<dbReference type="Gene3D" id="1.10.1040.10">
    <property type="entry name" value="N-(1-d-carboxylethyl)-l-norvaline Dehydrogenase, domain 2"/>
    <property type="match status" value="1"/>
</dbReference>
<dbReference type="InterPro" id="IPR013328">
    <property type="entry name" value="6PGD_dom2"/>
</dbReference>
<evidence type="ECO:0000313" key="3">
    <source>
        <dbReference type="Proteomes" id="UP000005426"/>
    </source>
</evidence>
<dbReference type="AlphaFoldDB" id="G9NL30"/>
<dbReference type="InterPro" id="IPR008927">
    <property type="entry name" value="6-PGluconate_DH-like_C_sf"/>
</dbReference>
<dbReference type="OrthoDB" id="73846at2759"/>
<dbReference type="Proteomes" id="UP000005426">
    <property type="component" value="Unassembled WGS sequence"/>
</dbReference>